<gene>
    <name evidence="2" type="ORF">CYMTET_53773</name>
</gene>
<feature type="compositionally biased region" description="Low complexity" evidence="1">
    <location>
        <begin position="269"/>
        <end position="278"/>
    </location>
</feature>
<organism evidence="2 3">
    <name type="scientific">Cymbomonas tetramitiformis</name>
    <dbReference type="NCBI Taxonomy" id="36881"/>
    <lineage>
        <taxon>Eukaryota</taxon>
        <taxon>Viridiplantae</taxon>
        <taxon>Chlorophyta</taxon>
        <taxon>Pyramimonadophyceae</taxon>
        <taxon>Pyramimonadales</taxon>
        <taxon>Pyramimonadaceae</taxon>
        <taxon>Cymbomonas</taxon>
    </lineage>
</organism>
<dbReference type="Proteomes" id="UP001190700">
    <property type="component" value="Unassembled WGS sequence"/>
</dbReference>
<feature type="compositionally biased region" description="Basic and acidic residues" evidence="1">
    <location>
        <begin position="707"/>
        <end position="720"/>
    </location>
</feature>
<feature type="region of interest" description="Disordered" evidence="1">
    <location>
        <begin position="220"/>
        <end position="242"/>
    </location>
</feature>
<feature type="compositionally biased region" description="Basic and acidic residues" evidence="1">
    <location>
        <begin position="125"/>
        <end position="141"/>
    </location>
</feature>
<feature type="region of interest" description="Disordered" evidence="1">
    <location>
        <begin position="420"/>
        <end position="456"/>
    </location>
</feature>
<dbReference type="AlphaFoldDB" id="A0AAE0BGJ3"/>
<feature type="region of interest" description="Disordered" evidence="1">
    <location>
        <begin position="540"/>
        <end position="596"/>
    </location>
</feature>
<sequence length="1075" mass="116280">MSSEKATSPTTAPRAQASSLKTMGWGTDFFKRGTNRGVGSRASHPQLRKNSEGIGASSPPEARAKGGPRDLGSLHGVSFPVRGPDEMETEMKMEEEQWQVQQDMPEACQRLKARSRRAIGFDASRTPEEQLQADHLKEKPEAAQGAAQLRAKKETVEAQSDAHLLQLEHKLQKDWSASEQTALAIAEKRAFEAEEAVSTHIAVIRQLNEALSEVSAGLAEAQSREAAASRRAQQVEQDAHKARQELTQVRDVAVAQRLRADVAAATAEAAARQTQEAVAAERGRQEESAKARQELQQAREEAVAQRRRADVLAAAAAAAETRAENAALRTPKALQRAQMTAKQHSDARGLAASTLQKQSAGAAGHPADSRQRSSADGLSDRIAEMQVFGEKQGEDLIEKEVRGKLLMMSPHVEVFENIRAPRGSADSAGSTPAAKKGESSRERVAKNSNEKMGANVASRSQAASVRFEPLGLPGCLLPVLMDASALVAQTEDKVKQLQSVLAGILEADDGAKPEKHDTITRLILLSAVLGLTVLMDSSRVVKSDRKGRARPVERSEFAPSTPNKSFTRRKLAFENRANGQLAPEEEPSTEDADDAKLSQALPLTGAGIIRAAERGRHAAEPPPGSWTAANDATGTLMDVQEDPVAAVTAALQISLQGKVAEAVEAAMWTVSTWVQEEVAATSSELKSPWGREPTVPPCPVPPLKVAARSDDALSPREQERAMPPCAARPVNSSPDSKPPSAVSEPTWAWAPQQKPKLKPAPTPEPIPKPSLTLGPEHRPVPKLELEAEERPRPEAVLTMSPRPNMTEVSAISAMDASSLISTPPSAPNWHVVSQAHEPAPKRKPDLDPDPNPEPETKRKPDLDPEPEPDPEPNPVSTPPSVAKKIRSWEDRLAGTTEDPRPNEHETRSSMVNFTDMNLHLPLASSSSPVSTVSPVLAVMNSGYSGMMDSAHWAVSTFITAMDGSEEYPYRLKNKPRAALMRSSSDGDSMPRAPMASPLERRASMKLPKSKGPAAAAKNCRVHWSTAEPHVIILKESSWSEWKAYPDNEIEYSTPTKAMTQLIEDVDRYFFEMTGL</sequence>
<feature type="region of interest" description="Disordered" evidence="1">
    <location>
        <begin position="1"/>
        <end position="83"/>
    </location>
</feature>
<protein>
    <submittedName>
        <fullName evidence="2">Uncharacterized protein</fullName>
    </submittedName>
</protein>
<dbReference type="EMBL" id="LGRX02035166">
    <property type="protein sequence ID" value="KAK3236057.1"/>
    <property type="molecule type" value="Genomic_DNA"/>
</dbReference>
<name>A0AAE0BGJ3_9CHLO</name>
<proteinExistence type="predicted"/>
<feature type="compositionally biased region" description="Basic and acidic residues" evidence="1">
    <location>
        <begin position="279"/>
        <end position="310"/>
    </location>
</feature>
<evidence type="ECO:0000256" key="1">
    <source>
        <dbReference type="SAM" id="MobiDB-lite"/>
    </source>
</evidence>
<accession>A0AAE0BGJ3</accession>
<feature type="region of interest" description="Disordered" evidence="1">
    <location>
        <begin position="683"/>
        <end position="882"/>
    </location>
</feature>
<comment type="caution">
    <text evidence="2">The sequence shown here is derived from an EMBL/GenBank/DDBJ whole genome shotgun (WGS) entry which is preliminary data.</text>
</comment>
<feature type="compositionally biased region" description="Basic and acidic residues" evidence="1">
    <location>
        <begin position="435"/>
        <end position="449"/>
    </location>
</feature>
<evidence type="ECO:0000313" key="3">
    <source>
        <dbReference type="Proteomes" id="UP001190700"/>
    </source>
</evidence>
<feature type="compositionally biased region" description="Polar residues" evidence="1">
    <location>
        <begin position="1"/>
        <end position="21"/>
    </location>
</feature>
<feature type="compositionally biased region" description="Low complexity" evidence="1">
    <location>
        <begin position="220"/>
        <end position="234"/>
    </location>
</feature>
<feature type="compositionally biased region" description="Low complexity" evidence="1">
    <location>
        <begin position="311"/>
        <end position="330"/>
    </location>
</feature>
<keyword evidence="3" id="KW-1185">Reference proteome</keyword>
<feature type="compositionally biased region" description="Basic and acidic residues" evidence="1">
    <location>
        <begin position="367"/>
        <end position="383"/>
    </location>
</feature>
<feature type="region of interest" description="Disordered" evidence="1">
    <location>
        <begin position="119"/>
        <end position="155"/>
    </location>
</feature>
<evidence type="ECO:0000313" key="2">
    <source>
        <dbReference type="EMBL" id="KAK3236057.1"/>
    </source>
</evidence>
<reference evidence="2 3" key="1">
    <citation type="journal article" date="2015" name="Genome Biol. Evol.">
        <title>Comparative Genomics of a Bacterivorous Green Alga Reveals Evolutionary Causalities and Consequences of Phago-Mixotrophic Mode of Nutrition.</title>
        <authorList>
            <person name="Burns J.A."/>
            <person name="Paasch A."/>
            <person name="Narechania A."/>
            <person name="Kim E."/>
        </authorList>
    </citation>
    <scope>NUCLEOTIDE SEQUENCE [LARGE SCALE GENOMIC DNA]</scope>
    <source>
        <strain evidence="2 3">PLY_AMNH</strain>
    </source>
</reference>
<feature type="compositionally biased region" description="Basic and acidic residues" evidence="1">
    <location>
        <begin position="540"/>
        <end position="556"/>
    </location>
</feature>
<feature type="compositionally biased region" description="Basic and acidic residues" evidence="1">
    <location>
        <begin position="775"/>
        <end position="793"/>
    </location>
</feature>
<feature type="region of interest" description="Disordered" evidence="1">
    <location>
        <begin position="269"/>
        <end position="383"/>
    </location>
</feature>
<feature type="compositionally biased region" description="Acidic residues" evidence="1">
    <location>
        <begin position="583"/>
        <end position="593"/>
    </location>
</feature>
<feature type="compositionally biased region" description="Pro residues" evidence="1">
    <location>
        <begin position="758"/>
        <end position="768"/>
    </location>
</feature>
<feature type="region of interest" description="Disordered" evidence="1">
    <location>
        <begin position="978"/>
        <end position="1013"/>
    </location>
</feature>